<evidence type="ECO:0000313" key="1">
    <source>
        <dbReference type="EMBL" id="ESW17173.1"/>
    </source>
</evidence>
<keyword evidence="2" id="KW-1185">Reference proteome</keyword>
<protein>
    <submittedName>
        <fullName evidence="1">Uncharacterized protein</fullName>
    </submittedName>
</protein>
<dbReference type="Proteomes" id="UP000000226">
    <property type="component" value="Chromosome 7"/>
</dbReference>
<sequence>MYCTVEFEKYAEKGGALFTIGCTCFIGKGGEEKKKRKGALRTLVDEVNMDLTNCWDDMHATQVVKDDYKESVNLIRDMIYMYATQVLVD</sequence>
<gene>
    <name evidence="1" type="ORF">PHAVU_007G217200g</name>
</gene>
<proteinExistence type="predicted"/>
<accession>V7BJH3</accession>
<reference evidence="2" key="1">
    <citation type="journal article" date="2014" name="Nat. Genet.">
        <title>A reference genome for common bean and genome-wide analysis of dual domestications.</title>
        <authorList>
            <person name="Schmutz J."/>
            <person name="McClean P.E."/>
            <person name="Mamidi S."/>
            <person name="Wu G.A."/>
            <person name="Cannon S.B."/>
            <person name="Grimwood J."/>
            <person name="Jenkins J."/>
            <person name="Shu S."/>
            <person name="Song Q."/>
            <person name="Chavarro C."/>
            <person name="Torres-Torres M."/>
            <person name="Geffroy V."/>
            <person name="Moghaddam S.M."/>
            <person name="Gao D."/>
            <person name="Abernathy B."/>
            <person name="Barry K."/>
            <person name="Blair M."/>
            <person name="Brick M.A."/>
            <person name="Chovatia M."/>
            <person name="Gepts P."/>
            <person name="Goodstein D.M."/>
            <person name="Gonzales M."/>
            <person name="Hellsten U."/>
            <person name="Hyten D.L."/>
            <person name="Jia G."/>
            <person name="Kelly J.D."/>
            <person name="Kudrna D."/>
            <person name="Lee R."/>
            <person name="Richard M.M."/>
            <person name="Miklas P.N."/>
            <person name="Osorno J.M."/>
            <person name="Rodrigues J."/>
            <person name="Thareau V."/>
            <person name="Urrea C.A."/>
            <person name="Wang M."/>
            <person name="Yu Y."/>
            <person name="Zhang M."/>
            <person name="Wing R.A."/>
            <person name="Cregan P.B."/>
            <person name="Rokhsar D.S."/>
            <person name="Jackson S.A."/>
        </authorList>
    </citation>
    <scope>NUCLEOTIDE SEQUENCE [LARGE SCALE GENOMIC DNA]</scope>
    <source>
        <strain evidence="2">cv. G19833</strain>
    </source>
</reference>
<name>V7BJH3_PHAVU</name>
<evidence type="ECO:0000313" key="2">
    <source>
        <dbReference type="Proteomes" id="UP000000226"/>
    </source>
</evidence>
<dbReference type="EMBL" id="CM002294">
    <property type="protein sequence ID" value="ESW17173.1"/>
    <property type="molecule type" value="Genomic_DNA"/>
</dbReference>
<organism evidence="1 2">
    <name type="scientific">Phaseolus vulgaris</name>
    <name type="common">Kidney bean</name>
    <name type="synonym">French bean</name>
    <dbReference type="NCBI Taxonomy" id="3885"/>
    <lineage>
        <taxon>Eukaryota</taxon>
        <taxon>Viridiplantae</taxon>
        <taxon>Streptophyta</taxon>
        <taxon>Embryophyta</taxon>
        <taxon>Tracheophyta</taxon>
        <taxon>Spermatophyta</taxon>
        <taxon>Magnoliopsida</taxon>
        <taxon>eudicotyledons</taxon>
        <taxon>Gunneridae</taxon>
        <taxon>Pentapetalae</taxon>
        <taxon>rosids</taxon>
        <taxon>fabids</taxon>
        <taxon>Fabales</taxon>
        <taxon>Fabaceae</taxon>
        <taxon>Papilionoideae</taxon>
        <taxon>50 kb inversion clade</taxon>
        <taxon>NPAAA clade</taxon>
        <taxon>indigoferoid/millettioid clade</taxon>
        <taxon>Phaseoleae</taxon>
        <taxon>Phaseolus</taxon>
    </lineage>
</organism>
<dbReference type="Gramene" id="ESW17173">
    <property type="protein sequence ID" value="ESW17173"/>
    <property type="gene ID" value="PHAVU_007G217200g"/>
</dbReference>
<dbReference type="AlphaFoldDB" id="V7BJH3"/>